<dbReference type="Proteomes" id="UP000630149">
    <property type="component" value="Unassembled WGS sequence"/>
</dbReference>
<dbReference type="InterPro" id="IPR038591">
    <property type="entry name" value="NolW-like_sf"/>
</dbReference>
<dbReference type="InterPro" id="IPR005644">
    <property type="entry name" value="NolW-like"/>
</dbReference>
<keyword evidence="10" id="KW-1185">Reference proteome</keyword>
<dbReference type="AlphaFoldDB" id="A0A917NA47"/>
<dbReference type="Pfam" id="PF21305">
    <property type="entry name" value="type_II_gspD_N0"/>
    <property type="match status" value="1"/>
</dbReference>
<dbReference type="InterPro" id="IPR036680">
    <property type="entry name" value="SPOR-like_sf"/>
</dbReference>
<dbReference type="InterPro" id="IPR049371">
    <property type="entry name" value="GspD-like_N0"/>
</dbReference>
<dbReference type="Gene3D" id="3.30.1370.120">
    <property type="match status" value="3"/>
</dbReference>
<dbReference type="EMBL" id="BMOB01000002">
    <property type="protein sequence ID" value="GGI80766.1"/>
    <property type="molecule type" value="Genomic_DNA"/>
</dbReference>
<evidence type="ECO:0000256" key="1">
    <source>
        <dbReference type="ARBA" id="ARBA00004370"/>
    </source>
</evidence>
<dbReference type="InterPro" id="IPR004846">
    <property type="entry name" value="T2SS/T3SS_dom"/>
</dbReference>
<evidence type="ECO:0000256" key="2">
    <source>
        <dbReference type="ARBA" id="ARBA00022692"/>
    </source>
</evidence>
<protein>
    <submittedName>
        <fullName evidence="9">Type II protein secretion LspD</fullName>
    </submittedName>
</protein>
<evidence type="ECO:0000256" key="3">
    <source>
        <dbReference type="ARBA" id="ARBA00022729"/>
    </source>
</evidence>
<dbReference type="Pfam" id="PF00263">
    <property type="entry name" value="Secretin"/>
    <property type="match status" value="1"/>
</dbReference>
<name>A0A917NA47_9GAMM</name>
<dbReference type="PANTHER" id="PTHR30332">
    <property type="entry name" value="PROBABLE GENERAL SECRETION PATHWAY PROTEIN D"/>
    <property type="match status" value="1"/>
</dbReference>
<reference evidence="9" key="1">
    <citation type="journal article" date="2014" name="Int. J. Syst. Evol. Microbiol.">
        <title>Complete genome sequence of Corynebacterium casei LMG S-19264T (=DSM 44701T), isolated from a smear-ripened cheese.</title>
        <authorList>
            <consortium name="US DOE Joint Genome Institute (JGI-PGF)"/>
            <person name="Walter F."/>
            <person name="Albersmeier A."/>
            <person name="Kalinowski J."/>
            <person name="Ruckert C."/>
        </authorList>
    </citation>
    <scope>NUCLEOTIDE SEQUENCE</scope>
    <source>
        <strain evidence="9">JCM 13919</strain>
    </source>
</reference>
<comment type="subcellular location">
    <subcellularLocation>
        <location evidence="6">Cell outer membrane</location>
    </subcellularLocation>
    <subcellularLocation>
        <location evidence="1">Membrane</location>
    </subcellularLocation>
</comment>
<feature type="signal peptide" evidence="7">
    <location>
        <begin position="1"/>
        <end position="18"/>
    </location>
</feature>
<dbReference type="Pfam" id="PF05036">
    <property type="entry name" value="SPOR"/>
    <property type="match status" value="1"/>
</dbReference>
<dbReference type="PROSITE" id="PS51724">
    <property type="entry name" value="SPOR"/>
    <property type="match status" value="1"/>
</dbReference>
<dbReference type="RefSeq" id="WP_131775825.1">
    <property type="nucleotide sequence ID" value="NZ_BMOB01000002.1"/>
</dbReference>
<dbReference type="Gene3D" id="3.30.70.1070">
    <property type="entry name" value="Sporulation related repeat"/>
    <property type="match status" value="1"/>
</dbReference>
<dbReference type="PANTHER" id="PTHR30332:SF24">
    <property type="entry name" value="SECRETIN GSPD-RELATED"/>
    <property type="match status" value="1"/>
</dbReference>
<sequence length="770" mass="83924">MRVWVYILLFLFASLAHAADVDIKTSTEDKETVYLLHVAAYSTQKQADDLKIKLERIVNVPVEIEYLNEKKLYLVKVGPIKNLANAQSLKTKIESTLHSSPKQSSSTVWNLRNADIRAVIAEVSRITGKNFLIDPRVQGKITIVSSQPMNEKELYQVFLSMLQISGYAAIPSGEVIKIVPNIEAKTLSPDLLSQMRKPPQGDDMMVQVIPVKYVPAEQLVPVLRPLMPQWSSVSAYAPSNMLILSGRANNIRQMAEIINQVDSSNASGIDMVPLRHALAMDIANTLKDLIKTQPGIMHSQTMIAADDRNNAILISGNKTERIRLRLLISQLDKPGPYGNDSNTQVIYLSYARAEDLVPILAGIAQASFSGLVGTTIGTITRPVLDSTNPAASMGANALSAVSPPPVPSTPVAPIAPGALPTTTATATQIEGTTKPSVQIIAEPNTNSIIINAPPTLIRTLKSVISQLDIKPAQILIEALVAEINESDVLNLGIEWGSVITDSATDTSTFRPGFAILNSHTSLDQFQAQIYALAREKKANILSTPSVVVLDNRQAKILIGKQLSVATSSYPNNAGGTTTASPFTTFDRINVALHLYVRPQITRDNGIQMQIDQGNDTLDPVSAADASTNPIFNISAIVTSVHVDSGDIIVLGGLIQDSLGNDDNRLPILGDIPGVGKLFQHNITSREKKVLMVFIRPFILKTRDQYLQVTGTKYHQTRDIQLEMVRTQDYNEHDMNTVLPPWKNTSLPTPFCKPPCKTAAVIPPKSQFMTK</sequence>
<evidence type="ECO:0000313" key="10">
    <source>
        <dbReference type="Proteomes" id="UP000630149"/>
    </source>
</evidence>
<evidence type="ECO:0000256" key="4">
    <source>
        <dbReference type="ARBA" id="ARBA00023136"/>
    </source>
</evidence>
<dbReference type="Pfam" id="PF03958">
    <property type="entry name" value="Secretin_N"/>
    <property type="match status" value="3"/>
</dbReference>
<feature type="domain" description="SPOR" evidence="8">
    <location>
        <begin position="28"/>
        <end position="106"/>
    </location>
</feature>
<dbReference type="GO" id="GO:0009306">
    <property type="term" value="P:protein secretion"/>
    <property type="evidence" value="ECO:0007669"/>
    <property type="project" value="InterPro"/>
</dbReference>
<proteinExistence type="inferred from homology"/>
<dbReference type="InterPro" id="IPR001775">
    <property type="entry name" value="GspD/PilQ"/>
</dbReference>
<keyword evidence="2" id="KW-0812">Transmembrane</keyword>
<gene>
    <name evidence="9" type="ORF">GCM10007966_06620</name>
</gene>
<comment type="similarity">
    <text evidence="5">Belongs to the bacterial secretin family.</text>
</comment>
<evidence type="ECO:0000256" key="7">
    <source>
        <dbReference type="SAM" id="SignalP"/>
    </source>
</evidence>
<dbReference type="InterPro" id="IPR050810">
    <property type="entry name" value="Bact_Secretion_Sys_Channel"/>
</dbReference>
<evidence type="ECO:0000256" key="5">
    <source>
        <dbReference type="RuleBase" id="RU004003"/>
    </source>
</evidence>
<keyword evidence="6" id="KW-0813">Transport</keyword>
<dbReference type="PRINTS" id="PR00811">
    <property type="entry name" value="BCTERIALGSPD"/>
</dbReference>
<keyword evidence="3 7" id="KW-0732">Signal</keyword>
<accession>A0A917NA47</accession>
<keyword evidence="4" id="KW-0472">Membrane</keyword>
<reference evidence="9" key="2">
    <citation type="submission" date="2020-09" db="EMBL/GenBank/DDBJ databases">
        <authorList>
            <person name="Sun Q."/>
            <person name="Ohkuma M."/>
        </authorList>
    </citation>
    <scope>NUCLEOTIDE SEQUENCE</scope>
    <source>
        <strain evidence="9">JCM 13919</strain>
    </source>
</reference>
<comment type="caution">
    <text evidence="9">The sequence shown here is derived from an EMBL/GenBank/DDBJ whole genome shotgun (WGS) entry which is preliminary data.</text>
</comment>
<evidence type="ECO:0000256" key="6">
    <source>
        <dbReference type="RuleBase" id="RU004004"/>
    </source>
</evidence>
<dbReference type="SUPFAM" id="SSF110997">
    <property type="entry name" value="Sporulation related repeat"/>
    <property type="match status" value="1"/>
</dbReference>
<evidence type="ECO:0000313" key="9">
    <source>
        <dbReference type="EMBL" id="GGI80766.1"/>
    </source>
</evidence>
<organism evidence="9 10">
    <name type="scientific">Legionella impletisoli</name>
    <dbReference type="NCBI Taxonomy" id="343510"/>
    <lineage>
        <taxon>Bacteria</taxon>
        <taxon>Pseudomonadati</taxon>
        <taxon>Pseudomonadota</taxon>
        <taxon>Gammaproteobacteria</taxon>
        <taxon>Legionellales</taxon>
        <taxon>Legionellaceae</taxon>
        <taxon>Legionella</taxon>
    </lineage>
</organism>
<dbReference type="InterPro" id="IPR007730">
    <property type="entry name" value="SPOR-like_dom"/>
</dbReference>
<evidence type="ECO:0000259" key="8">
    <source>
        <dbReference type="PROSITE" id="PS51724"/>
    </source>
</evidence>
<dbReference type="GO" id="GO:0042834">
    <property type="term" value="F:peptidoglycan binding"/>
    <property type="evidence" value="ECO:0007669"/>
    <property type="project" value="InterPro"/>
</dbReference>
<feature type="chain" id="PRO_5037642348" evidence="7">
    <location>
        <begin position="19"/>
        <end position="770"/>
    </location>
</feature>
<dbReference type="GO" id="GO:0015627">
    <property type="term" value="C:type II protein secretion system complex"/>
    <property type="evidence" value="ECO:0007669"/>
    <property type="project" value="TreeGrafter"/>
</dbReference>
<dbReference type="GO" id="GO:0009279">
    <property type="term" value="C:cell outer membrane"/>
    <property type="evidence" value="ECO:0007669"/>
    <property type="project" value="UniProtKB-SubCell"/>
</dbReference>
<dbReference type="OrthoDB" id="9775455at2"/>